<dbReference type="RefSeq" id="WP_132083665.1">
    <property type="nucleotide sequence ID" value="NZ_DAIMLW010000315.1"/>
</dbReference>
<dbReference type="InterPro" id="IPR023804">
    <property type="entry name" value="DUF3792_TM"/>
</dbReference>
<feature type="transmembrane region" description="Helical" evidence="1">
    <location>
        <begin position="21"/>
        <end position="45"/>
    </location>
</feature>
<evidence type="ECO:0000313" key="2">
    <source>
        <dbReference type="EMBL" id="TCL31790.1"/>
    </source>
</evidence>
<evidence type="ECO:0000256" key="1">
    <source>
        <dbReference type="SAM" id="Phobius"/>
    </source>
</evidence>
<evidence type="ECO:0000313" key="3">
    <source>
        <dbReference type="Proteomes" id="UP000295063"/>
    </source>
</evidence>
<organism evidence="2 3">
    <name type="scientific">Anaerospora hongkongensis</name>
    <dbReference type="NCBI Taxonomy" id="244830"/>
    <lineage>
        <taxon>Bacteria</taxon>
        <taxon>Bacillati</taxon>
        <taxon>Bacillota</taxon>
        <taxon>Negativicutes</taxon>
        <taxon>Selenomonadales</taxon>
        <taxon>Sporomusaceae</taxon>
        <taxon>Anaerospora</taxon>
    </lineage>
</organism>
<gene>
    <name evidence="2" type="ORF">EV210_1261</name>
</gene>
<feature type="transmembrane region" description="Helical" evidence="1">
    <location>
        <begin position="111"/>
        <end position="136"/>
    </location>
</feature>
<protein>
    <submittedName>
        <fullName evidence="2">Putative membrane protein (TIGR04086 family)</fullName>
    </submittedName>
</protein>
<dbReference type="AlphaFoldDB" id="A0A4R1PMD4"/>
<accession>A0A4R1PMD4</accession>
<keyword evidence="3" id="KW-1185">Reference proteome</keyword>
<dbReference type="NCBIfam" id="TIGR04086">
    <property type="entry name" value="TIGR04086_membr"/>
    <property type="match status" value="1"/>
</dbReference>
<reference evidence="2 3" key="1">
    <citation type="submission" date="2019-03" db="EMBL/GenBank/DDBJ databases">
        <title>Genomic Encyclopedia of Type Strains, Phase IV (KMG-IV): sequencing the most valuable type-strain genomes for metagenomic binning, comparative biology and taxonomic classification.</title>
        <authorList>
            <person name="Goeker M."/>
        </authorList>
    </citation>
    <scope>NUCLEOTIDE SEQUENCE [LARGE SCALE GENOMIC DNA]</scope>
    <source>
        <strain evidence="2 3">DSM 15969</strain>
    </source>
</reference>
<feature type="transmembrane region" description="Helical" evidence="1">
    <location>
        <begin position="84"/>
        <end position="105"/>
    </location>
</feature>
<keyword evidence="1" id="KW-1133">Transmembrane helix</keyword>
<dbReference type="OrthoDB" id="1685005at2"/>
<dbReference type="Pfam" id="PF12670">
    <property type="entry name" value="DUF3792"/>
    <property type="match status" value="1"/>
</dbReference>
<keyword evidence="1" id="KW-0472">Membrane</keyword>
<proteinExistence type="predicted"/>
<comment type="caution">
    <text evidence="2">The sequence shown here is derived from an EMBL/GenBank/DDBJ whole genome shotgun (WGS) entry which is preliminary data.</text>
</comment>
<feature type="transmembrane region" description="Helical" evidence="1">
    <location>
        <begin position="57"/>
        <end position="77"/>
    </location>
</feature>
<dbReference type="EMBL" id="SLUI01000026">
    <property type="protein sequence ID" value="TCL31790.1"/>
    <property type="molecule type" value="Genomic_DNA"/>
</dbReference>
<dbReference type="Proteomes" id="UP000295063">
    <property type="component" value="Unassembled WGS sequence"/>
</dbReference>
<sequence>MNKISRRLRSNTQPPRSDGTAVLIFKGVITSVAVSVFCILFLSLISLTSDNSFIDAYMQYILVGVSLTSIFIGSAYATQKAQTMGLIIGMTVGIIYVLVSLGIGVELNNDTLSIFVVANKIVAGLAAGALGGLVGVNL</sequence>
<name>A0A4R1PMD4_9FIRM</name>
<keyword evidence="1" id="KW-0812">Transmembrane</keyword>